<protein>
    <submittedName>
        <fullName evidence="2">Uncharacterized protein</fullName>
    </submittedName>
</protein>
<feature type="transmembrane region" description="Helical" evidence="1">
    <location>
        <begin position="47"/>
        <end position="66"/>
    </location>
</feature>
<dbReference type="EMBL" id="JAMYWD010000005">
    <property type="protein sequence ID" value="KAJ4970151.1"/>
    <property type="molecule type" value="Genomic_DNA"/>
</dbReference>
<dbReference type="AlphaFoldDB" id="A0A9Q0KGP6"/>
<keyword evidence="1" id="KW-0472">Membrane</keyword>
<reference evidence="2" key="1">
    <citation type="journal article" date="2023" name="Plant J.">
        <title>The genome of the king protea, Protea cynaroides.</title>
        <authorList>
            <person name="Chang J."/>
            <person name="Duong T.A."/>
            <person name="Schoeman C."/>
            <person name="Ma X."/>
            <person name="Roodt D."/>
            <person name="Barker N."/>
            <person name="Li Z."/>
            <person name="Van de Peer Y."/>
            <person name="Mizrachi E."/>
        </authorList>
    </citation>
    <scope>NUCLEOTIDE SEQUENCE</scope>
    <source>
        <tissue evidence="2">Young leaves</tissue>
    </source>
</reference>
<evidence type="ECO:0000313" key="3">
    <source>
        <dbReference type="Proteomes" id="UP001141806"/>
    </source>
</evidence>
<accession>A0A9Q0KGP6</accession>
<name>A0A9Q0KGP6_9MAGN</name>
<evidence type="ECO:0000256" key="1">
    <source>
        <dbReference type="SAM" id="Phobius"/>
    </source>
</evidence>
<keyword evidence="3" id="KW-1185">Reference proteome</keyword>
<comment type="caution">
    <text evidence="2">The sequence shown here is derived from an EMBL/GenBank/DDBJ whole genome shotgun (WGS) entry which is preliminary data.</text>
</comment>
<evidence type="ECO:0000313" key="2">
    <source>
        <dbReference type="EMBL" id="KAJ4970151.1"/>
    </source>
</evidence>
<sequence length="135" mass="15576">MPFAFVSSSEVTGLESFGRPFVCEEPLLERDQCVSLKHNSRFCSSRISELSISFLFFFTFLFSFSFSCFSCLCSSTICRIPHCYFSERISVQFDGKQVLLWTDRGIPGEVLRICAELLLNEKTDEWHQCSFMPCE</sequence>
<organism evidence="2 3">
    <name type="scientific">Protea cynaroides</name>
    <dbReference type="NCBI Taxonomy" id="273540"/>
    <lineage>
        <taxon>Eukaryota</taxon>
        <taxon>Viridiplantae</taxon>
        <taxon>Streptophyta</taxon>
        <taxon>Embryophyta</taxon>
        <taxon>Tracheophyta</taxon>
        <taxon>Spermatophyta</taxon>
        <taxon>Magnoliopsida</taxon>
        <taxon>Proteales</taxon>
        <taxon>Proteaceae</taxon>
        <taxon>Protea</taxon>
    </lineage>
</organism>
<gene>
    <name evidence="2" type="ORF">NE237_003250</name>
</gene>
<keyword evidence="1" id="KW-0812">Transmembrane</keyword>
<dbReference type="Proteomes" id="UP001141806">
    <property type="component" value="Unassembled WGS sequence"/>
</dbReference>
<proteinExistence type="predicted"/>
<keyword evidence="1" id="KW-1133">Transmembrane helix</keyword>